<dbReference type="GO" id="GO:0003677">
    <property type="term" value="F:DNA binding"/>
    <property type="evidence" value="ECO:0007669"/>
    <property type="project" value="InterPro"/>
</dbReference>
<dbReference type="eggNOG" id="COG0286">
    <property type="taxonomic scope" value="Bacteria"/>
</dbReference>
<evidence type="ECO:0000259" key="7">
    <source>
        <dbReference type="Pfam" id="PF02384"/>
    </source>
</evidence>
<proteinExistence type="predicted"/>
<sequence>MSDTSEILDSITPKQTAKVNSLNAAIWQTADDYLRLIVPAENYGDYIIPFTVLRRLEGRLAPTKQAVLNLVERENAQGTDPAIVGLKIENKFKLRFWNTSELSLERLANSDDALKPGLKQYLNTFSPNILEIWNAFEFDKLIDLLDRNNQLWNVVQHFASIDMSDEALQDQTMGDIFENLMYRSFARKGKDAGEFYTPRDAIRLMTSILFTSNDTELEEDGIIRSVYDPTAGTCGMLIAARDALRAINPGIEVVVAGQELKESSFAMGKSDLLMQGFKDPEVLKFGNSLINDQYAGDTFDYIMANPPYGSSWKAFQKDVKKLQEQGDPRFSEGLPAVSDGQMLFLMHIAHKLAPADGTTKGGRAAVVTNGSPLFTGDPESGPDGIRKYLMGAQGGSEVLDAIIALPNDMFYNTDIATYIWILDQNKEPRRRGRIQLIDATGISAPMRKNMGKKRVELSEDNIREITKLYKDFEQNERSIIVTADDLTYRDVPMFKVAHYAVNVTEETVAEAMSHKSALAEHEAVIREMKGREYNELPAALKVSAKAHGVKMGAPLLRHIVKALAVEDQNAPASLDEKGNPIVDASSKVIERIPYLDDVSEHMEREILPFVPDMQWDESLAKVGTELPLTRLFYKPQETRSLEELDADIAASLDRIYAMFRKVREDD</sequence>
<evidence type="ECO:0000256" key="1">
    <source>
        <dbReference type="ARBA" id="ARBA00011900"/>
    </source>
</evidence>
<keyword evidence="5" id="KW-0680">Restriction system</keyword>
<evidence type="ECO:0000256" key="6">
    <source>
        <dbReference type="ARBA" id="ARBA00047942"/>
    </source>
</evidence>
<dbReference type="SMR" id="D4YK69"/>
<dbReference type="InterPro" id="IPR003356">
    <property type="entry name" value="DNA_methylase_A-5"/>
</dbReference>
<dbReference type="SUPFAM" id="SSF53335">
    <property type="entry name" value="S-adenosyl-L-methionine-dependent methyltransferases"/>
    <property type="match status" value="1"/>
</dbReference>
<dbReference type="GO" id="GO:0032259">
    <property type="term" value="P:methylation"/>
    <property type="evidence" value="ECO:0007669"/>
    <property type="project" value="UniProtKB-KW"/>
</dbReference>
<gene>
    <name evidence="9" type="primary">hsdM</name>
    <name evidence="9" type="ORF">HMPREF0183_0329</name>
</gene>
<dbReference type="PANTHER" id="PTHR42933">
    <property type="entry name" value="SLR6095 PROTEIN"/>
    <property type="match status" value="1"/>
</dbReference>
<reference evidence="9 10" key="1">
    <citation type="submission" date="2010-04" db="EMBL/GenBank/DDBJ databases">
        <authorList>
            <person name="Qin X."/>
            <person name="Bachman B."/>
            <person name="Battles P."/>
            <person name="Bell A."/>
            <person name="Bess C."/>
            <person name="Bickham C."/>
            <person name="Chaboub L."/>
            <person name="Chen D."/>
            <person name="Coyle M."/>
            <person name="Deiros D.R."/>
            <person name="Dinh H."/>
            <person name="Forbes L."/>
            <person name="Fowler G."/>
            <person name="Francisco L."/>
            <person name="Fu Q."/>
            <person name="Gubbala S."/>
            <person name="Hale W."/>
            <person name="Han Y."/>
            <person name="Hemphill L."/>
            <person name="Highlander S.K."/>
            <person name="Hirani K."/>
            <person name="Hogues M."/>
            <person name="Jackson L."/>
            <person name="Jakkamsetti A."/>
            <person name="Javaid M."/>
            <person name="Jiang H."/>
            <person name="Korchina V."/>
            <person name="Kovar C."/>
            <person name="Lara F."/>
            <person name="Lee S."/>
            <person name="Mata R."/>
            <person name="Mathew T."/>
            <person name="Moen C."/>
            <person name="Morales K."/>
            <person name="Munidasa M."/>
            <person name="Nazareth L."/>
            <person name="Ngo R."/>
            <person name="Nguyen L."/>
            <person name="Okwuonu G."/>
            <person name="Ongeri F."/>
            <person name="Patil S."/>
            <person name="Petrosino J."/>
            <person name="Pham C."/>
            <person name="Pham P."/>
            <person name="Pu L.-L."/>
            <person name="Puazo M."/>
            <person name="Raj R."/>
            <person name="Reid J."/>
            <person name="Rouhana J."/>
            <person name="Saada N."/>
            <person name="Shang Y."/>
            <person name="Simmons D."/>
            <person name="Thornton R."/>
            <person name="Warren J."/>
            <person name="Weissenberger G."/>
            <person name="Zhang J."/>
            <person name="Zhang L."/>
            <person name="Zhou C."/>
            <person name="Zhu D."/>
            <person name="Muzny D."/>
            <person name="Worley K."/>
            <person name="Gibbs R."/>
        </authorList>
    </citation>
    <scope>NUCLEOTIDE SEQUENCE [LARGE SCALE GENOMIC DNA]</scope>
    <source>
        <strain evidence="9 10">ATCC 49030</strain>
    </source>
</reference>
<keyword evidence="3 9" id="KW-0808">Transferase</keyword>
<dbReference type="PRINTS" id="PR00507">
    <property type="entry name" value="N12N6MTFRASE"/>
</dbReference>
<dbReference type="Pfam" id="PF02384">
    <property type="entry name" value="N6_Mtase"/>
    <property type="match status" value="1"/>
</dbReference>
<dbReference type="EMBL" id="ADNU01000012">
    <property type="protein sequence ID" value="EFG48361.1"/>
    <property type="molecule type" value="Genomic_DNA"/>
</dbReference>
<evidence type="ECO:0000256" key="3">
    <source>
        <dbReference type="ARBA" id="ARBA00022679"/>
    </source>
</evidence>
<comment type="catalytic activity">
    <reaction evidence="6">
        <text>a 2'-deoxyadenosine in DNA + S-adenosyl-L-methionine = an N(6)-methyl-2'-deoxyadenosine in DNA + S-adenosyl-L-homocysteine + H(+)</text>
        <dbReference type="Rhea" id="RHEA:15197"/>
        <dbReference type="Rhea" id="RHEA-COMP:12418"/>
        <dbReference type="Rhea" id="RHEA-COMP:12419"/>
        <dbReference type="ChEBI" id="CHEBI:15378"/>
        <dbReference type="ChEBI" id="CHEBI:57856"/>
        <dbReference type="ChEBI" id="CHEBI:59789"/>
        <dbReference type="ChEBI" id="CHEBI:90615"/>
        <dbReference type="ChEBI" id="CHEBI:90616"/>
        <dbReference type="EC" id="2.1.1.72"/>
    </reaction>
</comment>
<dbReference type="Proteomes" id="UP000005714">
    <property type="component" value="Unassembled WGS sequence"/>
</dbReference>
<dbReference type="InterPro" id="IPR051537">
    <property type="entry name" value="DNA_Adenine_Mtase"/>
</dbReference>
<evidence type="ECO:0000259" key="8">
    <source>
        <dbReference type="Pfam" id="PF12161"/>
    </source>
</evidence>
<dbReference type="GO" id="GO:0008170">
    <property type="term" value="F:N-methyltransferase activity"/>
    <property type="evidence" value="ECO:0007669"/>
    <property type="project" value="InterPro"/>
</dbReference>
<dbReference type="InterPro" id="IPR022749">
    <property type="entry name" value="D12N6_MeTrfase_N"/>
</dbReference>
<dbReference type="GO" id="GO:0009007">
    <property type="term" value="F:site-specific DNA-methyltransferase (adenine-specific) activity"/>
    <property type="evidence" value="ECO:0007669"/>
    <property type="project" value="UniProtKB-EC"/>
</dbReference>
<dbReference type="PANTHER" id="PTHR42933:SF3">
    <property type="entry name" value="TYPE I RESTRICTION ENZYME MJAVIII METHYLASE SUBUNIT"/>
    <property type="match status" value="1"/>
</dbReference>
<feature type="domain" description="N6 adenine-specific DNA methyltransferase N-terminal" evidence="8">
    <location>
        <begin position="22"/>
        <end position="158"/>
    </location>
</feature>
<dbReference type="Gene3D" id="3.40.50.150">
    <property type="entry name" value="Vaccinia Virus protein VP39"/>
    <property type="match status" value="1"/>
</dbReference>
<dbReference type="OrthoDB" id="9784823at2"/>
<dbReference type="RefSeq" id="WP_005882087.1">
    <property type="nucleotide sequence ID" value="NZ_ADNU01000012.1"/>
</dbReference>
<keyword evidence="4" id="KW-0949">S-adenosyl-L-methionine</keyword>
<evidence type="ECO:0000256" key="2">
    <source>
        <dbReference type="ARBA" id="ARBA00022603"/>
    </source>
</evidence>
<keyword evidence="2 9" id="KW-0489">Methyltransferase</keyword>
<evidence type="ECO:0000256" key="5">
    <source>
        <dbReference type="ARBA" id="ARBA00022747"/>
    </source>
</evidence>
<dbReference type="GO" id="GO:0009307">
    <property type="term" value="P:DNA restriction-modification system"/>
    <property type="evidence" value="ECO:0007669"/>
    <property type="project" value="UniProtKB-KW"/>
</dbReference>
<accession>D4YK69</accession>
<dbReference type="Pfam" id="PF12161">
    <property type="entry name" value="HsdM_N"/>
    <property type="match status" value="1"/>
</dbReference>
<dbReference type="EC" id="2.1.1.72" evidence="1"/>
<dbReference type="AlphaFoldDB" id="D4YK69"/>
<protein>
    <recommendedName>
        <fullName evidence="1">site-specific DNA-methyltransferase (adenine-specific)</fullName>
        <ecNumber evidence="1">2.1.1.72</ecNumber>
    </recommendedName>
</protein>
<evidence type="ECO:0000313" key="10">
    <source>
        <dbReference type="Proteomes" id="UP000005714"/>
    </source>
</evidence>
<dbReference type="InterPro" id="IPR029063">
    <property type="entry name" value="SAM-dependent_MTases_sf"/>
</dbReference>
<evidence type="ECO:0000256" key="4">
    <source>
        <dbReference type="ARBA" id="ARBA00022691"/>
    </source>
</evidence>
<feature type="domain" description="DNA methylase adenine-specific" evidence="7">
    <location>
        <begin position="170"/>
        <end position="491"/>
    </location>
</feature>
<evidence type="ECO:0000313" key="9">
    <source>
        <dbReference type="EMBL" id="EFG48361.1"/>
    </source>
</evidence>
<name>D4YK69_9MICO</name>
<comment type="caution">
    <text evidence="9">The sequence shown here is derived from an EMBL/GenBank/DDBJ whole genome shotgun (WGS) entry which is preliminary data.</text>
</comment>
<keyword evidence="10" id="KW-1185">Reference proteome</keyword>
<dbReference type="STRING" id="585530.HMPREF0183_0329"/>
<organism evidence="9 10">
    <name type="scientific">Brevibacterium mcbrellneri ATCC 49030</name>
    <dbReference type="NCBI Taxonomy" id="585530"/>
    <lineage>
        <taxon>Bacteria</taxon>
        <taxon>Bacillati</taxon>
        <taxon>Actinomycetota</taxon>
        <taxon>Actinomycetes</taxon>
        <taxon>Micrococcales</taxon>
        <taxon>Brevibacteriaceae</taxon>
        <taxon>Brevibacterium</taxon>
    </lineage>
</organism>